<evidence type="ECO:0000313" key="4">
    <source>
        <dbReference type="Proteomes" id="UP000294558"/>
    </source>
</evidence>
<dbReference type="RefSeq" id="WP_133869464.1">
    <property type="nucleotide sequence ID" value="NZ_SOAU01000001.1"/>
</dbReference>
<feature type="region of interest" description="Disordered" evidence="1">
    <location>
        <begin position="206"/>
        <end position="324"/>
    </location>
</feature>
<reference evidence="3 4" key="1">
    <citation type="submission" date="2019-03" db="EMBL/GenBank/DDBJ databases">
        <title>Sequencing the genomes of 1000 actinobacteria strains.</title>
        <authorList>
            <person name="Klenk H.-P."/>
        </authorList>
    </citation>
    <scope>NUCLEOTIDE SEQUENCE [LARGE SCALE GENOMIC DNA]</scope>
    <source>
        <strain evidence="3 4">DSM 18936</strain>
    </source>
</reference>
<feature type="compositionally biased region" description="Low complexity" evidence="1">
    <location>
        <begin position="291"/>
        <end position="302"/>
    </location>
</feature>
<name>A0A4R7I2P2_9ACTN</name>
<keyword evidence="2" id="KW-0812">Transmembrane</keyword>
<dbReference type="Proteomes" id="UP000294558">
    <property type="component" value="Unassembled WGS sequence"/>
</dbReference>
<dbReference type="AlphaFoldDB" id="A0A4R7I2P2"/>
<evidence type="ECO:0000313" key="3">
    <source>
        <dbReference type="EMBL" id="TDT17159.1"/>
    </source>
</evidence>
<keyword evidence="2" id="KW-0472">Membrane</keyword>
<keyword evidence="4" id="KW-1185">Reference proteome</keyword>
<evidence type="ECO:0000256" key="2">
    <source>
        <dbReference type="SAM" id="Phobius"/>
    </source>
</evidence>
<sequence length="324" mass="33112">MPKGGHGRGVIAAIGLLVLCAGLVGGGVLWVLADREPESAAESFARAVTGCTTTLTFGEPGEFYVFEELSGIVAPVDGCQPSTLPGRPFTFTVTTTTGVEVPRVADDGVSYDLDVGSGTSVARITIPEPGEYRISVLGADPAIVAAIGGDPQDGVEQLRQGAIAAVAGGLVLGGFLLWLSARRSKKAATFTGLADPGWGVTERDHARRAETQNGSWPPASPDVRQVPVNPMAPDERRVAEPWSAPDAETTAPPLVVPTPDVDSPSTESAATPRPDPSAVSPGSPSAPAPAPDSSSAVAWPSDLEPSPERDDADVSSSSDDDTSA</sequence>
<dbReference type="EMBL" id="SOAU01000001">
    <property type="protein sequence ID" value="TDT17159.1"/>
    <property type="molecule type" value="Genomic_DNA"/>
</dbReference>
<accession>A0A4R7I2P2</accession>
<feature type="transmembrane region" description="Helical" evidence="2">
    <location>
        <begin position="161"/>
        <end position="179"/>
    </location>
</feature>
<feature type="compositionally biased region" description="Acidic residues" evidence="1">
    <location>
        <begin position="310"/>
        <end position="324"/>
    </location>
</feature>
<gene>
    <name evidence="3" type="ORF">BDK89_2764</name>
</gene>
<proteinExistence type="predicted"/>
<evidence type="ECO:0000256" key="1">
    <source>
        <dbReference type="SAM" id="MobiDB-lite"/>
    </source>
</evidence>
<keyword evidence="2" id="KW-1133">Transmembrane helix</keyword>
<feature type="transmembrane region" description="Helical" evidence="2">
    <location>
        <begin position="12"/>
        <end position="33"/>
    </location>
</feature>
<comment type="caution">
    <text evidence="3">The sequence shown here is derived from an EMBL/GenBank/DDBJ whole genome shotgun (WGS) entry which is preliminary data.</text>
</comment>
<protein>
    <submittedName>
        <fullName evidence="3">Uncharacterized protein</fullName>
    </submittedName>
</protein>
<organism evidence="3 4">
    <name type="scientific">Ilumatobacter fluminis</name>
    <dbReference type="NCBI Taxonomy" id="467091"/>
    <lineage>
        <taxon>Bacteria</taxon>
        <taxon>Bacillati</taxon>
        <taxon>Actinomycetota</taxon>
        <taxon>Acidimicrobiia</taxon>
        <taxon>Acidimicrobiales</taxon>
        <taxon>Ilumatobacteraceae</taxon>
        <taxon>Ilumatobacter</taxon>
    </lineage>
</organism>